<dbReference type="Pfam" id="PF21744">
    <property type="entry name" value="BAHCC1-like_Tudor"/>
    <property type="match status" value="1"/>
</dbReference>
<feature type="region of interest" description="Disordered" evidence="2">
    <location>
        <begin position="321"/>
        <end position="341"/>
    </location>
</feature>
<dbReference type="InterPro" id="IPR043151">
    <property type="entry name" value="BAH_sf"/>
</dbReference>
<dbReference type="EnsemblMetazoa" id="AEPI010456-RA">
    <property type="protein sequence ID" value="AEPI010456-PA"/>
    <property type="gene ID" value="AEPI010456"/>
</dbReference>
<feature type="compositionally biased region" description="Basic residues" evidence="2">
    <location>
        <begin position="1108"/>
        <end position="1124"/>
    </location>
</feature>
<dbReference type="InterPro" id="IPR047419">
    <property type="entry name" value="Tudor_WGE"/>
</dbReference>
<feature type="domain" description="TNRC18/BAHCC1-like SH3" evidence="4">
    <location>
        <begin position="1141"/>
        <end position="1193"/>
    </location>
</feature>
<dbReference type="VEuPathDB" id="VectorBase:AEPI010456"/>
<feature type="region of interest" description="Disordered" evidence="2">
    <location>
        <begin position="397"/>
        <end position="422"/>
    </location>
</feature>
<dbReference type="STRING" id="199890.A0A182PU20"/>
<feature type="coiled-coil region" evidence="1">
    <location>
        <begin position="1354"/>
        <end position="1381"/>
    </location>
</feature>
<feature type="compositionally biased region" description="Low complexity" evidence="2">
    <location>
        <begin position="1735"/>
        <end position="1751"/>
    </location>
</feature>
<feature type="region of interest" description="Disordered" evidence="2">
    <location>
        <begin position="1421"/>
        <end position="1546"/>
    </location>
</feature>
<dbReference type="PANTHER" id="PTHR12505">
    <property type="entry name" value="PHD FINGER TRANSCRIPTION FACTOR"/>
    <property type="match status" value="1"/>
</dbReference>
<feature type="region of interest" description="Disordered" evidence="2">
    <location>
        <begin position="77"/>
        <end position="151"/>
    </location>
</feature>
<feature type="compositionally biased region" description="Low complexity" evidence="2">
    <location>
        <begin position="1000"/>
        <end position="1014"/>
    </location>
</feature>
<evidence type="ECO:0000256" key="1">
    <source>
        <dbReference type="SAM" id="Coils"/>
    </source>
</evidence>
<evidence type="ECO:0000259" key="3">
    <source>
        <dbReference type="Pfam" id="PF21744"/>
    </source>
</evidence>
<evidence type="ECO:0000313" key="6">
    <source>
        <dbReference type="Proteomes" id="UP000075885"/>
    </source>
</evidence>
<feature type="region of interest" description="Disordered" evidence="2">
    <location>
        <begin position="653"/>
        <end position="707"/>
    </location>
</feature>
<reference evidence="5" key="2">
    <citation type="submission" date="2020-05" db="UniProtKB">
        <authorList>
            <consortium name="EnsemblMetazoa"/>
        </authorList>
    </citation>
    <scope>IDENTIFICATION</scope>
    <source>
        <strain evidence="5">Epiroticus2</strain>
    </source>
</reference>
<feature type="region of interest" description="Disordered" evidence="2">
    <location>
        <begin position="1087"/>
        <end position="1129"/>
    </location>
</feature>
<name>A0A182PU20_9DIPT</name>
<feature type="compositionally biased region" description="Polar residues" evidence="2">
    <location>
        <begin position="1091"/>
        <end position="1104"/>
    </location>
</feature>
<dbReference type="Gene3D" id="2.30.30.490">
    <property type="match status" value="2"/>
</dbReference>
<feature type="domain" description="BAHCC1-like Tudor" evidence="3">
    <location>
        <begin position="1198"/>
        <end position="1264"/>
    </location>
</feature>
<dbReference type="Pfam" id="PF24912">
    <property type="entry name" value="SH3_TNRC18"/>
    <property type="match status" value="1"/>
</dbReference>
<evidence type="ECO:0008006" key="7">
    <source>
        <dbReference type="Google" id="ProtNLM"/>
    </source>
</evidence>
<feature type="region of interest" description="Disordered" evidence="2">
    <location>
        <begin position="1735"/>
        <end position="1768"/>
    </location>
</feature>
<dbReference type="PANTHER" id="PTHR12505:SF24">
    <property type="entry name" value="PROTEIN WINGED EYE"/>
    <property type="match status" value="1"/>
</dbReference>
<dbReference type="CDD" id="cd20397">
    <property type="entry name" value="Tudor_BAHCC1-like"/>
    <property type="match status" value="1"/>
</dbReference>
<feature type="compositionally biased region" description="Pro residues" evidence="2">
    <location>
        <begin position="454"/>
        <end position="466"/>
    </location>
</feature>
<reference evidence="6" key="1">
    <citation type="submission" date="2013-03" db="EMBL/GenBank/DDBJ databases">
        <title>The Genome Sequence of Anopheles epiroticus epiroticus2.</title>
        <authorList>
            <consortium name="The Broad Institute Genomics Platform"/>
            <person name="Neafsey D.E."/>
            <person name="Howell P."/>
            <person name="Walker B."/>
            <person name="Young S.K."/>
            <person name="Zeng Q."/>
            <person name="Gargeya S."/>
            <person name="Fitzgerald M."/>
            <person name="Haas B."/>
            <person name="Abouelleil A."/>
            <person name="Allen A.W."/>
            <person name="Alvarado L."/>
            <person name="Arachchi H.M."/>
            <person name="Berlin A.M."/>
            <person name="Chapman S.B."/>
            <person name="Gainer-Dewar J."/>
            <person name="Goldberg J."/>
            <person name="Griggs A."/>
            <person name="Gujja S."/>
            <person name="Hansen M."/>
            <person name="Howarth C."/>
            <person name="Imamovic A."/>
            <person name="Ireland A."/>
            <person name="Larimer J."/>
            <person name="McCowan C."/>
            <person name="Murphy C."/>
            <person name="Pearson M."/>
            <person name="Poon T.W."/>
            <person name="Priest M."/>
            <person name="Roberts A."/>
            <person name="Saif S."/>
            <person name="Shea T."/>
            <person name="Sisk P."/>
            <person name="Sykes S."/>
            <person name="Wortman J."/>
            <person name="Nusbaum C."/>
            <person name="Birren B."/>
        </authorList>
    </citation>
    <scope>NUCLEOTIDE SEQUENCE [LARGE SCALE GENOMIC DNA]</scope>
    <source>
        <strain evidence="6">Epiroticus2</strain>
    </source>
</reference>
<accession>A0A182PU20</accession>
<feature type="compositionally biased region" description="Polar residues" evidence="2">
    <location>
        <begin position="329"/>
        <end position="341"/>
    </location>
</feature>
<keyword evidence="1" id="KW-0175">Coiled coil</keyword>
<feature type="compositionally biased region" description="Basic and acidic residues" evidence="2">
    <location>
        <begin position="935"/>
        <end position="947"/>
    </location>
</feature>
<evidence type="ECO:0000256" key="2">
    <source>
        <dbReference type="SAM" id="MobiDB-lite"/>
    </source>
</evidence>
<proteinExistence type="predicted"/>
<dbReference type="Proteomes" id="UP000075885">
    <property type="component" value="Unassembled WGS sequence"/>
</dbReference>
<feature type="region of interest" description="Disordered" evidence="2">
    <location>
        <begin position="960"/>
        <end position="1018"/>
    </location>
</feature>
<evidence type="ECO:0000259" key="4">
    <source>
        <dbReference type="Pfam" id="PF24912"/>
    </source>
</evidence>
<feature type="compositionally biased region" description="Basic residues" evidence="2">
    <location>
        <begin position="1423"/>
        <end position="1438"/>
    </location>
</feature>
<dbReference type="InterPro" id="IPR048924">
    <property type="entry name" value="BAHCC1-like_Tudor"/>
</dbReference>
<feature type="region of interest" description="Disordered" evidence="2">
    <location>
        <begin position="581"/>
        <end position="631"/>
    </location>
</feature>
<feature type="compositionally biased region" description="Polar residues" evidence="2">
    <location>
        <begin position="1475"/>
        <end position="1490"/>
    </location>
</feature>
<organism evidence="5 6">
    <name type="scientific">Anopheles epiroticus</name>
    <dbReference type="NCBI Taxonomy" id="199890"/>
    <lineage>
        <taxon>Eukaryota</taxon>
        <taxon>Metazoa</taxon>
        <taxon>Ecdysozoa</taxon>
        <taxon>Arthropoda</taxon>
        <taxon>Hexapoda</taxon>
        <taxon>Insecta</taxon>
        <taxon>Pterygota</taxon>
        <taxon>Neoptera</taxon>
        <taxon>Endopterygota</taxon>
        <taxon>Diptera</taxon>
        <taxon>Nematocera</taxon>
        <taxon>Culicoidea</taxon>
        <taxon>Culicidae</taxon>
        <taxon>Anophelinae</taxon>
        <taxon>Anopheles</taxon>
    </lineage>
</organism>
<feature type="region of interest" description="Disordered" evidence="2">
    <location>
        <begin position="451"/>
        <end position="478"/>
    </location>
</feature>
<sequence>MLEGCSNCPVPCQTPVPMESMLPLPPLPPVGLQLVRDPTTGQILFLPAAATIEPFQQAVVWPSYPQSTASLQSQHLLLPQLPPPPPPQPQLQPPPTRYLALTSETSGTGKRSSTAGGKQSQTNASGTTGSSSSSGGGGSSSTTAQPTVPLPIPAPHAFIKIEDGTTSTSLFGSLSEIDKSINTSTGSASTTSSLTLSANSDLTPQLLFQPGSLIHIASHHPAKAHTSGQTLLEAAASGVANPTPPPSATLTATVTSALLTGPPPLVLSEVPATTCLTPPPDTTTSSASATAVTLHAQTAATEQEANEVPEVQDANIQTDTPVMSEDESTQPPGNVSETTAGTEPTAFMSTEATLASAYHALANEQSLCHSTLINSSGDSAIEPDMLNATCTSNCDQVDMEPATPHAAPHPPSTTPSVPVQSEPENLSLVATASSSSTAQQRRLTKLEVHSPTVPHAPVPLPPPAPQPLQARSEKEQQDHPVDLSGLELLSHSIEVFQKKSSSSLIKKEPISPQLPAEPAVSNLVVVPSLSATQTTSSCSEPVPPPVVQASVPEAFLRTDEPMGGLNLLCALAEQRFQEEGMFKKDSPAASSSCGSSSGGSSSTSSGSSYSSSTASPPASPPSAGSAVKTTPPEHHSLAMLTAVASNGVAGSAELGHSRKRKHHKHSKDGGGKKSSKKSKHDKEHRRAEKRRKHSSDGTSPDGEGELDVELKESLTRIKAKLNRSCSCKDGDEKDHRCCRTQWPTANELLGVIESDMKERLERITRQCEEKKRELEQMSTAAVAKVKPLANNSMVRIPEMGKTYFGGFGGGGMLGVGSTFGSGSGAGSSTLGGGLGHGLGAPKFSTIPALSPNFSSSSNSTTYVELPKLSSDTDSSGKREDDDVCAMERLSYSKRKGGIPRKHDELTLTETIVAKKPKSLVGYILASKNTRVADSSVKDGAHQKVEKQHHNHWSHVLHQSGTNGVIGLGQSKHQQQQQQQHHHISESKFKKSPIHSSKFESTTSDDTSNLSDSSLKPQVKIRSPAGGVFAFEDENSKPSDATFSIFGGKPSIFDKVKTSATVGPQVSSLVGMKVSPLKAAVVTPLMKPQPHHVTNGTNGNLSSVGGSIVKHKKSRSKDRKRRSSEKKRIDQRCLLTSEHLGKDKTRVLTAMGGLFYAGCLSAVQPPDIYAVTLDGERGNRPHIMSREEVLRDAILEVAPKSVDDIIPGTRLCAYWSQQYRCLYPGVAAEPASPDPEKRFVNVEFDDGDNGKIALEDIRFLMSDYPIVGKRKRQPSHSEPLPCPQLGTLGPVSLVERPPPGAGIGHHPMAAPQHVVQHQPLSTVTPLTATVTPMIASSPLAGGAGSGGSTINSFALATERAEKRQHDEAYREERRRLKKIRKDKLRRLAANNAELATTTAAATPGGTTVHKHKKSKSKCYDDFCKHRKHKKRRKHKKHHRDTTAVPSSPEGSGASGVGGGLAANDVGSGSMDDDISQGDSASQTAGQFSPRTVQRESGAMTASAEKEDTLTEEEVSSSVTESSGSYYQPQKKGTTTTERKTSTEQNGSKIAAFLPARQLWAWCGKGYRRSTGRVKKQFYKSIQRGKETISVGDSAVFLSTGRPDRPYIGHIESMWETSTNNMVVRGALFQSPHEDENDVQTISHKCEVLSLREYTAKFGADPKQYTAIYDNNDTYYLAGYYDPTVMTIKMQPEIEVLPPNERWLVTTTASSISLTAAPVTTVTPTMAMCATAGVTSKSLTSSSSSSSSSNSISNGNTKVSNTVGHSGISA</sequence>
<feature type="compositionally biased region" description="Low complexity" evidence="2">
    <location>
        <begin position="587"/>
        <end position="625"/>
    </location>
</feature>
<protein>
    <recommendedName>
        <fullName evidence="7">BAH domain-containing protein</fullName>
    </recommendedName>
</protein>
<feature type="compositionally biased region" description="Pro residues" evidence="2">
    <location>
        <begin position="80"/>
        <end position="96"/>
    </location>
</feature>
<feature type="coiled-coil region" evidence="1">
    <location>
        <begin position="753"/>
        <end position="780"/>
    </location>
</feature>
<evidence type="ECO:0000313" key="5">
    <source>
        <dbReference type="EnsemblMetazoa" id="AEPI010456-PA"/>
    </source>
</evidence>
<feature type="compositionally biased region" description="Basic residues" evidence="2">
    <location>
        <begin position="657"/>
        <end position="666"/>
    </location>
</feature>
<feature type="compositionally biased region" description="Polar residues" evidence="2">
    <location>
        <begin position="1752"/>
        <end position="1768"/>
    </location>
</feature>
<dbReference type="InterPro" id="IPR056841">
    <property type="entry name" value="TNRC18_BAHCC1-like_SH3"/>
</dbReference>
<dbReference type="InterPro" id="IPR052429">
    <property type="entry name" value="BAH_domain_protein"/>
</dbReference>
<feature type="compositionally biased region" description="Polar residues" evidence="2">
    <location>
        <begin position="102"/>
        <end position="124"/>
    </location>
</feature>
<feature type="region of interest" description="Disordered" evidence="2">
    <location>
        <begin position="931"/>
        <end position="950"/>
    </location>
</feature>
<keyword evidence="6" id="KW-1185">Reference proteome</keyword>